<keyword evidence="3" id="KW-1185">Reference proteome</keyword>
<keyword evidence="1" id="KW-0732">Signal</keyword>
<feature type="chain" id="PRO_5045089570" evidence="1">
    <location>
        <begin position="25"/>
        <end position="174"/>
    </location>
</feature>
<dbReference type="EMBL" id="JAHRID010000005">
    <property type="protein sequence ID" value="MBV2129751.1"/>
    <property type="molecule type" value="Genomic_DNA"/>
</dbReference>
<protein>
    <submittedName>
        <fullName evidence="2">Uncharacterized protein</fullName>
    </submittedName>
</protein>
<dbReference type="Proteomes" id="UP000704611">
    <property type="component" value="Unassembled WGS sequence"/>
</dbReference>
<organism evidence="2 3">
    <name type="scientific">Arsukibacterium indicum</name>
    <dbReference type="NCBI Taxonomy" id="2848612"/>
    <lineage>
        <taxon>Bacteria</taxon>
        <taxon>Pseudomonadati</taxon>
        <taxon>Pseudomonadota</taxon>
        <taxon>Gammaproteobacteria</taxon>
        <taxon>Chromatiales</taxon>
        <taxon>Chromatiaceae</taxon>
        <taxon>Arsukibacterium</taxon>
    </lineage>
</organism>
<name>A0ABS6MLS7_9GAMM</name>
<sequence>MSSFLKPYVWVVVGVLSLSFQAAAAVTVQFNSERNAACWQIIEQRKPGFCRLHFEFIDPKPDSVYADQTLLSNSVSDYPAKRNGYPTSFQKLEYSLQFFQYSAARFKIRNNLVFIRSDDGSVQLNMGILTSASGGYSYLLADSESQIRQLIADMQKSDGHSTRYQRNIEQLFRN</sequence>
<dbReference type="RefSeq" id="WP_217669380.1">
    <property type="nucleotide sequence ID" value="NZ_JAHRID010000005.1"/>
</dbReference>
<evidence type="ECO:0000256" key="1">
    <source>
        <dbReference type="SAM" id="SignalP"/>
    </source>
</evidence>
<accession>A0ABS6MLS7</accession>
<gene>
    <name evidence="2" type="ORF">KQY15_11680</name>
</gene>
<proteinExistence type="predicted"/>
<evidence type="ECO:0000313" key="2">
    <source>
        <dbReference type="EMBL" id="MBV2129751.1"/>
    </source>
</evidence>
<reference evidence="2 3" key="1">
    <citation type="submission" date="2021-06" db="EMBL/GenBank/DDBJ databases">
        <title>Rheinheimera indica sp. nov., isolated from deep-sea sediment.</title>
        <authorList>
            <person name="Wang Z."/>
            <person name="Zhang X.-Y."/>
        </authorList>
    </citation>
    <scope>NUCLEOTIDE SEQUENCE [LARGE SCALE GENOMIC DNA]</scope>
    <source>
        <strain evidence="2 3">SM2107</strain>
    </source>
</reference>
<comment type="caution">
    <text evidence="2">The sequence shown here is derived from an EMBL/GenBank/DDBJ whole genome shotgun (WGS) entry which is preliminary data.</text>
</comment>
<evidence type="ECO:0000313" key="3">
    <source>
        <dbReference type="Proteomes" id="UP000704611"/>
    </source>
</evidence>
<feature type="signal peptide" evidence="1">
    <location>
        <begin position="1"/>
        <end position="24"/>
    </location>
</feature>